<protein>
    <recommendedName>
        <fullName evidence="2">DUF951 domain-containing protein</fullName>
    </recommendedName>
</protein>
<dbReference type="AlphaFoldDB" id="A0A6J4U6N4"/>
<evidence type="ECO:0000313" key="1">
    <source>
        <dbReference type="EMBL" id="CAA9541377.1"/>
    </source>
</evidence>
<organism evidence="1">
    <name type="scientific">uncultured Thermomicrobiales bacterium</name>
    <dbReference type="NCBI Taxonomy" id="1645740"/>
    <lineage>
        <taxon>Bacteria</taxon>
        <taxon>Pseudomonadati</taxon>
        <taxon>Thermomicrobiota</taxon>
        <taxon>Thermomicrobia</taxon>
        <taxon>Thermomicrobiales</taxon>
        <taxon>environmental samples</taxon>
    </lineage>
</organism>
<dbReference type="Pfam" id="PF06107">
    <property type="entry name" value="DUF951"/>
    <property type="match status" value="1"/>
</dbReference>
<dbReference type="InterPro" id="IPR009296">
    <property type="entry name" value="DUF951"/>
</dbReference>
<gene>
    <name evidence="1" type="ORF">AVDCRST_MAG73-1966</name>
</gene>
<dbReference type="EMBL" id="CADCWE010000123">
    <property type="protein sequence ID" value="CAA9541377.1"/>
    <property type="molecule type" value="Genomic_DNA"/>
</dbReference>
<reference evidence="1" key="1">
    <citation type="submission" date="2020-02" db="EMBL/GenBank/DDBJ databases">
        <authorList>
            <person name="Meier V. D."/>
        </authorList>
    </citation>
    <scope>NUCLEOTIDE SEQUENCE</scope>
    <source>
        <strain evidence="1">AVDCRST_MAG73</strain>
    </source>
</reference>
<proteinExistence type="predicted"/>
<dbReference type="PANTHER" id="PTHR38455:SF1">
    <property type="entry name" value="DUF951 DOMAIN-CONTAINING PROTEIN"/>
    <property type="match status" value="1"/>
</dbReference>
<accession>A0A6J4U6N4</accession>
<name>A0A6J4U6N4_9BACT</name>
<dbReference type="PANTHER" id="PTHR38455">
    <property type="entry name" value="HYPOTHETICAL CYTOSOLIC PROTEIN"/>
    <property type="match status" value="1"/>
</dbReference>
<sequence length="91" mass="9940">MPTTGPLELFLGDQVRLRKPHPCGAFDWTVVRLGADIGLRCHGCNHKVLLPRRTLEKRLKTFIVRGEGFSVAEALVAARHPAPQSSSADPA</sequence>
<evidence type="ECO:0008006" key="2">
    <source>
        <dbReference type="Google" id="ProtNLM"/>
    </source>
</evidence>